<dbReference type="GO" id="GO:0047631">
    <property type="term" value="F:ADP-ribose diphosphatase activity"/>
    <property type="evidence" value="ECO:0007669"/>
    <property type="project" value="UniProtKB-EC"/>
</dbReference>
<comment type="cofactor">
    <cofactor evidence="1 13">
        <name>Mg(2+)</name>
        <dbReference type="ChEBI" id="CHEBI:18420"/>
    </cofactor>
</comment>
<organism evidence="16 17">
    <name type="scientific">Frischella perrara</name>
    <dbReference type="NCBI Taxonomy" id="1267021"/>
    <lineage>
        <taxon>Bacteria</taxon>
        <taxon>Pseudomonadati</taxon>
        <taxon>Pseudomonadota</taxon>
        <taxon>Gammaproteobacteria</taxon>
        <taxon>Orbales</taxon>
        <taxon>Orbaceae</taxon>
        <taxon>Frischella</taxon>
    </lineage>
</organism>
<feature type="binding site" evidence="13">
    <location>
        <position position="96"/>
    </location>
    <ligand>
        <name>Mg(2+)</name>
        <dbReference type="ChEBI" id="CHEBI:18420"/>
        <label>1</label>
    </ligand>
</feature>
<dbReference type="AlphaFoldDB" id="A0A0A7S7S6"/>
<dbReference type="EMBL" id="CP009056">
    <property type="protein sequence ID" value="AJA45331.1"/>
    <property type="molecule type" value="Genomic_DNA"/>
</dbReference>
<reference evidence="16 17" key="1">
    <citation type="journal article" date="2014" name="Appl. Environ. Microbiol.">
        <title>Gut symbionts from distinct hosts exhibit genotoxic activity via divergent colibactin biosynthetic pathways.</title>
        <authorList>
            <person name="Engel P."/>
            <person name="Vizcaino M.I."/>
            <person name="Crawford J.M."/>
        </authorList>
    </citation>
    <scope>NUCLEOTIDE SEQUENCE [LARGE SCALE GENOMIC DNA]</scope>
    <source>
        <strain evidence="16 17">PEB0191</strain>
    </source>
</reference>
<comment type="catalytic activity">
    <reaction evidence="12">
        <text>ADP-D-ribose + H2O = D-ribose 5-phosphate + AMP + 2 H(+)</text>
        <dbReference type="Rhea" id="RHEA:10412"/>
        <dbReference type="ChEBI" id="CHEBI:15377"/>
        <dbReference type="ChEBI" id="CHEBI:15378"/>
        <dbReference type="ChEBI" id="CHEBI:57967"/>
        <dbReference type="ChEBI" id="CHEBI:78346"/>
        <dbReference type="ChEBI" id="CHEBI:456215"/>
        <dbReference type="EC" id="3.6.1.13"/>
    </reaction>
</comment>
<dbReference type="Pfam" id="PF00293">
    <property type="entry name" value="NUDIX"/>
    <property type="match status" value="1"/>
</dbReference>
<evidence type="ECO:0000313" key="17">
    <source>
        <dbReference type="Proteomes" id="UP000030901"/>
    </source>
</evidence>
<dbReference type="GO" id="GO:0019693">
    <property type="term" value="P:ribose phosphate metabolic process"/>
    <property type="evidence" value="ECO:0007669"/>
    <property type="project" value="TreeGrafter"/>
</dbReference>
<protein>
    <recommendedName>
        <fullName evidence="4">ADP-ribose pyrophosphatase</fullName>
        <ecNumber evidence="3">3.6.1.13</ecNumber>
    </recommendedName>
    <alternativeName>
        <fullName evidence="9">ADP-ribose diphosphatase</fullName>
    </alternativeName>
    <alternativeName>
        <fullName evidence="11">ADP-ribose phosphohydrolase</fullName>
    </alternativeName>
    <alternativeName>
        <fullName evidence="10">Adenosine diphosphoribose pyrophosphatase</fullName>
    </alternativeName>
</protein>
<evidence type="ECO:0000256" key="13">
    <source>
        <dbReference type="PIRSR" id="PIRSR604385-2"/>
    </source>
</evidence>
<evidence type="ECO:0000256" key="6">
    <source>
        <dbReference type="ARBA" id="ARBA00022801"/>
    </source>
</evidence>
<evidence type="ECO:0000256" key="4">
    <source>
        <dbReference type="ARBA" id="ARBA00013297"/>
    </source>
</evidence>
<dbReference type="GO" id="GO:0005829">
    <property type="term" value="C:cytosol"/>
    <property type="evidence" value="ECO:0007669"/>
    <property type="project" value="TreeGrafter"/>
</dbReference>
<dbReference type="NCBIfam" id="NF008003">
    <property type="entry name" value="PRK10729.1"/>
    <property type="match status" value="1"/>
</dbReference>
<keyword evidence="7 13" id="KW-0460">Magnesium</keyword>
<feature type="domain" description="Nudix hydrolase" evidence="15">
    <location>
        <begin position="55"/>
        <end position="199"/>
    </location>
</feature>
<evidence type="ECO:0000313" key="16">
    <source>
        <dbReference type="EMBL" id="AJA45331.1"/>
    </source>
</evidence>
<evidence type="ECO:0000256" key="7">
    <source>
        <dbReference type="ARBA" id="ARBA00022842"/>
    </source>
</evidence>
<evidence type="ECO:0000256" key="3">
    <source>
        <dbReference type="ARBA" id="ARBA00012453"/>
    </source>
</evidence>
<dbReference type="PANTHER" id="PTHR11839">
    <property type="entry name" value="UDP/ADP-SUGAR PYROPHOSPHATASE"/>
    <property type="match status" value="1"/>
</dbReference>
<feature type="binding site" evidence="13">
    <location>
        <position position="117"/>
    </location>
    <ligand>
        <name>Mg(2+)</name>
        <dbReference type="ChEBI" id="CHEBI:18420"/>
        <label>1</label>
    </ligand>
</feature>
<feature type="short sequence motif" description="Nudix box" evidence="14">
    <location>
        <begin position="97"/>
        <end position="120"/>
    </location>
</feature>
<sequence length="212" mass="23986">MQIKDNNPISFTKKDVVNLTKCVLYKGFFSLLEYRFQYRKFDGSLSNTVSREILERGHAVVLLAYDVKLDQVVLIEQIRIAAIETQQSPWILELIAGMVDHEGESLEEVARREAKEEAGIDIGRCKPIINYLASPGGLTEQLHIFVGETDATKAKGIHGLADENEDIKVHVVTREQAYQWVESGLINNAASIIALQWLQLNYQTLRQAWSKS</sequence>
<dbReference type="PROSITE" id="PS51462">
    <property type="entry name" value="NUDIX"/>
    <property type="match status" value="1"/>
</dbReference>
<dbReference type="Gene3D" id="3.90.79.10">
    <property type="entry name" value="Nucleoside Triphosphate Pyrophosphohydrolase"/>
    <property type="match status" value="1"/>
</dbReference>
<dbReference type="GO" id="GO:0019144">
    <property type="term" value="F:ADP-sugar diphosphatase activity"/>
    <property type="evidence" value="ECO:0007669"/>
    <property type="project" value="TreeGrafter"/>
</dbReference>
<evidence type="ECO:0000256" key="8">
    <source>
        <dbReference type="ARBA" id="ARBA00025164"/>
    </source>
</evidence>
<dbReference type="STRING" id="1267021.FPB0191_01514"/>
<dbReference type="GO" id="GO:0006753">
    <property type="term" value="P:nucleoside phosphate metabolic process"/>
    <property type="evidence" value="ECO:0007669"/>
    <property type="project" value="TreeGrafter"/>
</dbReference>
<comment type="similarity">
    <text evidence="2">Belongs to the Nudix hydrolase family. NudF subfamily.</text>
</comment>
<dbReference type="GO" id="GO:0046872">
    <property type="term" value="F:metal ion binding"/>
    <property type="evidence" value="ECO:0007669"/>
    <property type="project" value="UniProtKB-KW"/>
</dbReference>
<dbReference type="RefSeq" id="WP_039105070.1">
    <property type="nucleotide sequence ID" value="NZ_CP009056.1"/>
</dbReference>
<evidence type="ECO:0000256" key="14">
    <source>
        <dbReference type="PIRSR" id="PIRSR604385-3"/>
    </source>
</evidence>
<evidence type="ECO:0000256" key="9">
    <source>
        <dbReference type="ARBA" id="ARBA00030162"/>
    </source>
</evidence>
<evidence type="ECO:0000256" key="12">
    <source>
        <dbReference type="ARBA" id="ARBA00049546"/>
    </source>
</evidence>
<feature type="binding site" evidence="13">
    <location>
        <position position="165"/>
    </location>
    <ligand>
        <name>Mg(2+)</name>
        <dbReference type="ChEBI" id="CHEBI:18420"/>
        <label>1</label>
    </ligand>
</feature>
<evidence type="ECO:0000256" key="2">
    <source>
        <dbReference type="ARBA" id="ARBA00007482"/>
    </source>
</evidence>
<dbReference type="SUPFAM" id="SSF55811">
    <property type="entry name" value="Nudix"/>
    <property type="match status" value="1"/>
</dbReference>
<dbReference type="Proteomes" id="UP000030901">
    <property type="component" value="Chromosome"/>
</dbReference>
<name>A0A0A7S7S6_FRIPE</name>
<feature type="binding site" evidence="13">
    <location>
        <position position="113"/>
    </location>
    <ligand>
        <name>Mg(2+)</name>
        <dbReference type="ChEBI" id="CHEBI:18420"/>
        <label>1</label>
    </ligand>
</feature>
<dbReference type="InterPro" id="IPR000086">
    <property type="entry name" value="NUDIX_hydrolase_dom"/>
</dbReference>
<accession>A0A0A7S7S6</accession>
<dbReference type="InterPro" id="IPR015797">
    <property type="entry name" value="NUDIX_hydrolase-like_dom_sf"/>
</dbReference>
<dbReference type="KEGG" id="fpp:FPB0191_01514"/>
<evidence type="ECO:0000256" key="10">
    <source>
        <dbReference type="ARBA" id="ARBA00030308"/>
    </source>
</evidence>
<dbReference type="OrthoDB" id="5292471at2"/>
<evidence type="ECO:0000256" key="11">
    <source>
        <dbReference type="ARBA" id="ARBA00033056"/>
    </source>
</evidence>
<keyword evidence="17" id="KW-1185">Reference proteome</keyword>
<dbReference type="InterPro" id="IPR004385">
    <property type="entry name" value="NDP_pyrophosphatase"/>
</dbReference>
<keyword evidence="5 13" id="KW-0479">Metal-binding</keyword>
<dbReference type="HOGENOM" id="CLU_062658_6_1_6"/>
<keyword evidence="6 16" id="KW-0378">Hydrolase</keyword>
<comment type="function">
    <text evidence="8">Acts on ADP-mannose and ADP-glucose as well as ADP-ribose. Prevents glycogen biosynthesis. The reaction catalyzed by this enzyme is a limiting step of the gluconeogenic process.</text>
</comment>
<dbReference type="EC" id="3.6.1.13" evidence="3"/>
<dbReference type="CDD" id="cd24155">
    <property type="entry name" value="NUDIX_ADPRase"/>
    <property type="match status" value="1"/>
</dbReference>
<dbReference type="NCBIfam" id="TIGR00052">
    <property type="entry name" value="nudix-type nucleoside diphosphatase, YffH/AdpP family"/>
    <property type="match status" value="1"/>
</dbReference>
<dbReference type="PANTHER" id="PTHR11839:SF5">
    <property type="entry name" value="ADP-RIBOSE PYROPHOSPHATASE"/>
    <property type="match status" value="1"/>
</dbReference>
<evidence type="ECO:0000259" key="15">
    <source>
        <dbReference type="PROSITE" id="PS51462"/>
    </source>
</evidence>
<evidence type="ECO:0000256" key="1">
    <source>
        <dbReference type="ARBA" id="ARBA00001946"/>
    </source>
</evidence>
<gene>
    <name evidence="16" type="ORF">FPB0191_01514</name>
</gene>
<evidence type="ECO:0000256" key="5">
    <source>
        <dbReference type="ARBA" id="ARBA00022723"/>
    </source>
</evidence>
<proteinExistence type="inferred from homology"/>